<dbReference type="Gene3D" id="3.30.420.10">
    <property type="entry name" value="Ribonuclease H-like superfamily/Ribonuclease H"/>
    <property type="match status" value="1"/>
</dbReference>
<dbReference type="Pfam" id="PF00665">
    <property type="entry name" value="rve"/>
    <property type="match status" value="1"/>
</dbReference>
<reference evidence="3" key="1">
    <citation type="submission" date="2024-07" db="EMBL/GenBank/DDBJ databases">
        <title>Two chromosome-level genome assemblies of Korean endemic species Abeliophyllum distichum and Forsythia ovata (Oleaceae).</title>
        <authorList>
            <person name="Jang H."/>
        </authorList>
    </citation>
    <scope>NUCLEOTIDE SEQUENCE [LARGE SCALE GENOMIC DNA]</scope>
</reference>
<dbReference type="InterPro" id="IPR036397">
    <property type="entry name" value="RNaseH_sf"/>
</dbReference>
<dbReference type="InterPro" id="IPR001584">
    <property type="entry name" value="Integrase_cat-core"/>
</dbReference>
<feature type="domain" description="Integrase catalytic" evidence="1">
    <location>
        <begin position="59"/>
        <end position="167"/>
    </location>
</feature>
<dbReference type="EMBL" id="JBFOLK010000007">
    <property type="protein sequence ID" value="KAL2497692.1"/>
    <property type="molecule type" value="Genomic_DNA"/>
</dbReference>
<comment type="caution">
    <text evidence="2">The sequence shown here is derived from an EMBL/GenBank/DDBJ whole genome shotgun (WGS) entry which is preliminary data.</text>
</comment>
<accession>A0ABD1SDA8</accession>
<evidence type="ECO:0000313" key="2">
    <source>
        <dbReference type="EMBL" id="KAL2497692.1"/>
    </source>
</evidence>
<dbReference type="PANTHER" id="PTHR37984:SF5">
    <property type="entry name" value="PROTEIN NYNRIN-LIKE"/>
    <property type="match status" value="1"/>
</dbReference>
<evidence type="ECO:0000259" key="1">
    <source>
        <dbReference type="PROSITE" id="PS50994"/>
    </source>
</evidence>
<sequence>MSMWQPYWGAITGAQNLEAWVLLAINEEGLHRICKKMPTNARSLVPPLNLTLGVLTSILSPWPFSKWGIDLIGPMPTGKGRTKYAIVVVDYFTKWAEAEPLAKITEQKTTDFIRKSIICRFGVPYSIVTDNGKQFENSKLRSFVKTSILESTSPLRITPRPTDKSRS</sequence>
<organism evidence="2 3">
    <name type="scientific">Abeliophyllum distichum</name>
    <dbReference type="NCBI Taxonomy" id="126358"/>
    <lineage>
        <taxon>Eukaryota</taxon>
        <taxon>Viridiplantae</taxon>
        <taxon>Streptophyta</taxon>
        <taxon>Embryophyta</taxon>
        <taxon>Tracheophyta</taxon>
        <taxon>Spermatophyta</taxon>
        <taxon>Magnoliopsida</taxon>
        <taxon>eudicotyledons</taxon>
        <taxon>Gunneridae</taxon>
        <taxon>Pentapetalae</taxon>
        <taxon>asterids</taxon>
        <taxon>lamiids</taxon>
        <taxon>Lamiales</taxon>
        <taxon>Oleaceae</taxon>
        <taxon>Forsythieae</taxon>
        <taxon>Abeliophyllum</taxon>
    </lineage>
</organism>
<gene>
    <name evidence="2" type="ORF">Adt_23242</name>
</gene>
<dbReference type="SUPFAM" id="SSF53098">
    <property type="entry name" value="Ribonuclease H-like"/>
    <property type="match status" value="1"/>
</dbReference>
<dbReference type="PANTHER" id="PTHR37984">
    <property type="entry name" value="PROTEIN CBG26694"/>
    <property type="match status" value="1"/>
</dbReference>
<keyword evidence="3" id="KW-1185">Reference proteome</keyword>
<dbReference type="AlphaFoldDB" id="A0ABD1SDA8"/>
<dbReference type="PROSITE" id="PS50994">
    <property type="entry name" value="INTEGRASE"/>
    <property type="match status" value="1"/>
</dbReference>
<dbReference type="InterPro" id="IPR050951">
    <property type="entry name" value="Retrovirus_Pol_polyprotein"/>
</dbReference>
<name>A0ABD1SDA8_9LAMI</name>
<dbReference type="InterPro" id="IPR012337">
    <property type="entry name" value="RNaseH-like_sf"/>
</dbReference>
<protein>
    <submittedName>
        <fullName evidence="2">Ribonuclease H</fullName>
    </submittedName>
</protein>
<dbReference type="Proteomes" id="UP001604336">
    <property type="component" value="Unassembled WGS sequence"/>
</dbReference>
<evidence type="ECO:0000313" key="3">
    <source>
        <dbReference type="Proteomes" id="UP001604336"/>
    </source>
</evidence>
<proteinExistence type="predicted"/>